<dbReference type="Gene3D" id="1.10.10.10">
    <property type="entry name" value="Winged helix-like DNA-binding domain superfamily/Winged helix DNA-binding domain"/>
    <property type="match status" value="1"/>
</dbReference>
<dbReference type="InterPro" id="IPR036390">
    <property type="entry name" value="WH_DNA-bd_sf"/>
</dbReference>
<evidence type="ECO:0000313" key="2">
    <source>
        <dbReference type="EMBL" id="NKY29944.1"/>
    </source>
</evidence>
<dbReference type="PROSITE" id="PS50995">
    <property type="entry name" value="HTH_MARR_2"/>
    <property type="match status" value="1"/>
</dbReference>
<dbReference type="InterPro" id="IPR036388">
    <property type="entry name" value="WH-like_DNA-bd_sf"/>
</dbReference>
<reference evidence="2 3" key="1">
    <citation type="submission" date="2020-04" db="EMBL/GenBank/DDBJ databases">
        <title>MicrobeNet Type strains.</title>
        <authorList>
            <person name="Nicholson A.C."/>
        </authorList>
    </citation>
    <scope>NUCLEOTIDE SEQUENCE [LARGE SCALE GENOMIC DNA]</scope>
    <source>
        <strain evidence="2 3">DSM 44956</strain>
    </source>
</reference>
<gene>
    <name evidence="2" type="ORF">HGB38_27590</name>
</gene>
<dbReference type="GO" id="GO:0006950">
    <property type="term" value="P:response to stress"/>
    <property type="evidence" value="ECO:0007669"/>
    <property type="project" value="TreeGrafter"/>
</dbReference>
<accession>A0A7X6L907</accession>
<dbReference type="EMBL" id="JAAXOS010000015">
    <property type="protein sequence ID" value="NKY29944.1"/>
    <property type="molecule type" value="Genomic_DNA"/>
</dbReference>
<dbReference type="Pfam" id="PF12802">
    <property type="entry name" value="MarR_2"/>
    <property type="match status" value="1"/>
</dbReference>
<keyword evidence="3" id="KW-1185">Reference proteome</keyword>
<organism evidence="2 3">
    <name type="scientific">Nocardia gamkensis</name>
    <dbReference type="NCBI Taxonomy" id="352869"/>
    <lineage>
        <taxon>Bacteria</taxon>
        <taxon>Bacillati</taxon>
        <taxon>Actinomycetota</taxon>
        <taxon>Actinomycetes</taxon>
        <taxon>Mycobacteriales</taxon>
        <taxon>Nocardiaceae</taxon>
        <taxon>Nocardia</taxon>
    </lineage>
</organism>
<dbReference type="GO" id="GO:0003700">
    <property type="term" value="F:DNA-binding transcription factor activity"/>
    <property type="evidence" value="ECO:0007669"/>
    <property type="project" value="InterPro"/>
</dbReference>
<evidence type="ECO:0000313" key="3">
    <source>
        <dbReference type="Proteomes" id="UP000540698"/>
    </source>
</evidence>
<dbReference type="Proteomes" id="UP000540698">
    <property type="component" value="Unassembled WGS sequence"/>
</dbReference>
<name>A0A7X6L907_9NOCA</name>
<dbReference type="CDD" id="cd00090">
    <property type="entry name" value="HTH_ARSR"/>
    <property type="match status" value="1"/>
</dbReference>
<dbReference type="PANTHER" id="PTHR33164:SF43">
    <property type="entry name" value="HTH-TYPE TRANSCRIPTIONAL REPRESSOR YETL"/>
    <property type="match status" value="1"/>
</dbReference>
<protein>
    <submittedName>
        <fullName evidence="2">MarR family transcriptional regulator</fullName>
    </submittedName>
</protein>
<dbReference type="InterPro" id="IPR011991">
    <property type="entry name" value="ArsR-like_HTH"/>
</dbReference>
<dbReference type="InterPro" id="IPR039422">
    <property type="entry name" value="MarR/SlyA-like"/>
</dbReference>
<dbReference type="PANTHER" id="PTHR33164">
    <property type="entry name" value="TRANSCRIPTIONAL REGULATOR, MARR FAMILY"/>
    <property type="match status" value="1"/>
</dbReference>
<dbReference type="InterPro" id="IPR000835">
    <property type="entry name" value="HTH_MarR-typ"/>
</dbReference>
<proteinExistence type="predicted"/>
<sequence length="160" mass="17767">MSSDAGGYELPLRMLLGFRAVVDEVHAELAEHGHAELRPMHGFVFQAVGRAGGPYGCTAADLGRALGVSKQAAGKHIETLERQGYLRRGHDPTDARRKVYTLTERAADVLTRSARAFDRIHDRWANLLGAHRLAELERDLRLLTPGEVFRLDTPNWFTGP</sequence>
<dbReference type="SUPFAM" id="SSF46785">
    <property type="entry name" value="Winged helix' DNA-binding domain"/>
    <property type="match status" value="1"/>
</dbReference>
<comment type="caution">
    <text evidence="2">The sequence shown here is derived from an EMBL/GenBank/DDBJ whole genome shotgun (WGS) entry which is preliminary data.</text>
</comment>
<feature type="domain" description="HTH marR-type" evidence="1">
    <location>
        <begin position="1"/>
        <end position="145"/>
    </location>
</feature>
<dbReference type="SMART" id="SM00347">
    <property type="entry name" value="HTH_MARR"/>
    <property type="match status" value="1"/>
</dbReference>
<dbReference type="RefSeq" id="WP_157114046.1">
    <property type="nucleotide sequence ID" value="NZ_JAAXOS010000015.1"/>
</dbReference>
<evidence type="ECO:0000259" key="1">
    <source>
        <dbReference type="PROSITE" id="PS50995"/>
    </source>
</evidence>
<dbReference type="AlphaFoldDB" id="A0A7X6L907"/>